<feature type="binding site" evidence="9">
    <location>
        <position position="74"/>
    </location>
    <ligand>
        <name>substrate</name>
    </ligand>
</feature>
<dbReference type="EC" id="2.7.7.3" evidence="9"/>
<keyword evidence="3 9" id="KW-0548">Nucleotidyltransferase</keyword>
<evidence type="ECO:0000256" key="9">
    <source>
        <dbReference type="HAMAP-Rule" id="MF_00151"/>
    </source>
</evidence>
<keyword evidence="1 9" id="KW-0963">Cytoplasm</keyword>
<accession>A0A222MXX9</accession>
<dbReference type="GO" id="GO:0004595">
    <property type="term" value="F:pantetheine-phosphate adenylyltransferase activity"/>
    <property type="evidence" value="ECO:0007669"/>
    <property type="project" value="UniProtKB-UniRule"/>
</dbReference>
<dbReference type="OrthoDB" id="9806661at2"/>
<feature type="binding site" evidence="9">
    <location>
        <position position="40"/>
    </location>
    <ligand>
        <name>substrate</name>
    </ligand>
</feature>
<evidence type="ECO:0000256" key="6">
    <source>
        <dbReference type="ARBA" id="ARBA00022842"/>
    </source>
</evidence>
<dbReference type="PANTHER" id="PTHR21342:SF1">
    <property type="entry name" value="PHOSPHOPANTETHEINE ADENYLYLTRANSFERASE"/>
    <property type="match status" value="1"/>
</dbReference>
<evidence type="ECO:0000256" key="3">
    <source>
        <dbReference type="ARBA" id="ARBA00022695"/>
    </source>
</evidence>
<feature type="domain" description="Cytidyltransferase-like" evidence="10">
    <location>
        <begin position="4"/>
        <end position="134"/>
    </location>
</feature>
<comment type="pathway">
    <text evidence="9">Cofactor biosynthesis; coenzyme A biosynthesis; CoA from (R)-pantothenate: step 4/5.</text>
</comment>
<feature type="binding site" evidence="9">
    <location>
        <position position="16"/>
    </location>
    <ligand>
        <name>ATP</name>
        <dbReference type="ChEBI" id="CHEBI:30616"/>
    </ligand>
</feature>
<evidence type="ECO:0000256" key="8">
    <source>
        <dbReference type="ARBA" id="ARBA00029346"/>
    </source>
</evidence>
<sequence length="160" mass="18073">MTCLYPGTFDPITNGHLDVIKRALKIFDEVVIAVAKSEHKRPCFDIETRKNLVALATSSLEDKNIRIISFDNLLVDLAKELKINTIIRGLRAISDFEYELQIGYANNALWNEFETVYLMPNLKNAFISSSIVRSISAHGGDVSTLVPKEILPFLRDKKCM</sequence>
<feature type="site" description="Transition state stabilizer" evidence="9">
    <location>
        <position position="16"/>
    </location>
</feature>
<feature type="binding site" evidence="9">
    <location>
        <begin position="124"/>
        <end position="130"/>
    </location>
    <ligand>
        <name>ATP</name>
        <dbReference type="ChEBI" id="CHEBI:30616"/>
    </ligand>
</feature>
<evidence type="ECO:0000313" key="11">
    <source>
        <dbReference type="EMBL" id="ASQ30701.1"/>
    </source>
</evidence>
<evidence type="ECO:0000256" key="2">
    <source>
        <dbReference type="ARBA" id="ARBA00022679"/>
    </source>
</evidence>
<comment type="function">
    <text evidence="9">Reversibly transfers an adenylyl group from ATP to 4'-phosphopantetheine, yielding dephospho-CoA (dPCoA) and pyrophosphate.</text>
</comment>
<comment type="catalytic activity">
    <reaction evidence="8 9">
        <text>(R)-4'-phosphopantetheine + ATP + H(+) = 3'-dephospho-CoA + diphosphate</text>
        <dbReference type="Rhea" id="RHEA:19801"/>
        <dbReference type="ChEBI" id="CHEBI:15378"/>
        <dbReference type="ChEBI" id="CHEBI:30616"/>
        <dbReference type="ChEBI" id="CHEBI:33019"/>
        <dbReference type="ChEBI" id="CHEBI:57328"/>
        <dbReference type="ChEBI" id="CHEBI:61723"/>
        <dbReference type="EC" id="2.7.7.3"/>
    </reaction>
</comment>
<dbReference type="AlphaFoldDB" id="A0A222MXX9"/>
<dbReference type="NCBIfam" id="TIGR01510">
    <property type="entry name" value="coaD_prev_kdtB"/>
    <property type="match status" value="1"/>
</dbReference>
<feature type="binding site" evidence="9">
    <location>
        <position position="88"/>
    </location>
    <ligand>
        <name>substrate</name>
    </ligand>
</feature>
<dbReference type="InterPro" id="IPR001980">
    <property type="entry name" value="PPAT"/>
</dbReference>
<feature type="binding site" evidence="9">
    <location>
        <begin position="89"/>
        <end position="91"/>
    </location>
    <ligand>
        <name>ATP</name>
        <dbReference type="ChEBI" id="CHEBI:30616"/>
    </ligand>
</feature>
<dbReference type="PRINTS" id="PR01020">
    <property type="entry name" value="LPSBIOSNTHSS"/>
</dbReference>
<dbReference type="Gene3D" id="3.40.50.620">
    <property type="entry name" value="HUPs"/>
    <property type="match status" value="1"/>
</dbReference>
<evidence type="ECO:0000256" key="7">
    <source>
        <dbReference type="ARBA" id="ARBA00022993"/>
    </source>
</evidence>
<organism evidence="11 12">
    <name type="scientific">Campylobacter avium LMG 24591</name>
    <dbReference type="NCBI Taxonomy" id="522484"/>
    <lineage>
        <taxon>Bacteria</taxon>
        <taxon>Pseudomonadati</taxon>
        <taxon>Campylobacterota</taxon>
        <taxon>Epsilonproteobacteria</taxon>
        <taxon>Campylobacterales</taxon>
        <taxon>Campylobacteraceae</taxon>
        <taxon>Campylobacter</taxon>
    </lineage>
</organism>
<dbReference type="GO" id="GO:0015937">
    <property type="term" value="P:coenzyme A biosynthetic process"/>
    <property type="evidence" value="ECO:0007669"/>
    <property type="project" value="UniProtKB-UniRule"/>
</dbReference>
<dbReference type="UniPathway" id="UPA00241">
    <property type="reaction ID" value="UER00355"/>
</dbReference>
<evidence type="ECO:0000256" key="5">
    <source>
        <dbReference type="ARBA" id="ARBA00022840"/>
    </source>
</evidence>
<protein>
    <recommendedName>
        <fullName evidence="9">Phosphopantetheine adenylyltransferase</fullName>
        <ecNumber evidence="9">2.7.7.3</ecNumber>
    </recommendedName>
    <alternativeName>
        <fullName evidence="9">Dephospho-CoA pyrophosphorylase</fullName>
    </alternativeName>
    <alternativeName>
        <fullName evidence="9">Pantetheine-phosphate adenylyltransferase</fullName>
        <shortName evidence="9">PPAT</shortName>
    </alternativeName>
</protein>
<evidence type="ECO:0000313" key="12">
    <source>
        <dbReference type="Proteomes" id="UP000201169"/>
    </source>
</evidence>
<feature type="binding site" evidence="9">
    <location>
        <position position="99"/>
    </location>
    <ligand>
        <name>ATP</name>
        <dbReference type="ChEBI" id="CHEBI:30616"/>
    </ligand>
</feature>
<comment type="cofactor">
    <cofactor evidence="9">
        <name>Mg(2+)</name>
        <dbReference type="ChEBI" id="CHEBI:18420"/>
    </cofactor>
</comment>
<evidence type="ECO:0000256" key="4">
    <source>
        <dbReference type="ARBA" id="ARBA00022741"/>
    </source>
</evidence>
<feature type="binding site" evidence="9">
    <location>
        <begin position="8"/>
        <end position="9"/>
    </location>
    <ligand>
        <name>ATP</name>
        <dbReference type="ChEBI" id="CHEBI:30616"/>
    </ligand>
</feature>
<keyword evidence="6 9" id="KW-0460">Magnesium</keyword>
<dbReference type="RefSeq" id="WP_094325454.1">
    <property type="nucleotide sequence ID" value="NZ_CP022347.1"/>
</dbReference>
<keyword evidence="2 9" id="KW-0808">Transferase</keyword>
<dbReference type="CDD" id="cd02163">
    <property type="entry name" value="PPAT"/>
    <property type="match status" value="1"/>
</dbReference>
<name>A0A222MXX9_9BACT</name>
<dbReference type="InterPro" id="IPR004821">
    <property type="entry name" value="Cyt_trans-like"/>
</dbReference>
<dbReference type="Proteomes" id="UP000201169">
    <property type="component" value="Chromosome"/>
</dbReference>
<feature type="binding site" evidence="9">
    <location>
        <position position="8"/>
    </location>
    <ligand>
        <name>substrate</name>
    </ligand>
</feature>
<keyword evidence="12" id="KW-1185">Reference proteome</keyword>
<keyword evidence="5 9" id="KW-0067">ATP-binding</keyword>
<comment type="similarity">
    <text evidence="9">Belongs to the bacterial CoaD family.</text>
</comment>
<dbReference type="EMBL" id="CP022347">
    <property type="protein sequence ID" value="ASQ30701.1"/>
    <property type="molecule type" value="Genomic_DNA"/>
</dbReference>
<dbReference type="GO" id="GO:0005737">
    <property type="term" value="C:cytoplasm"/>
    <property type="evidence" value="ECO:0007669"/>
    <property type="project" value="UniProtKB-SubCell"/>
</dbReference>
<gene>
    <name evidence="9 11" type="primary">coaD</name>
    <name evidence="11" type="ORF">CAV_1049</name>
</gene>
<dbReference type="PANTHER" id="PTHR21342">
    <property type="entry name" value="PHOSPHOPANTETHEINE ADENYLYLTRANSFERASE"/>
    <property type="match status" value="1"/>
</dbReference>
<reference evidence="11 12" key="1">
    <citation type="submission" date="2017-07" db="EMBL/GenBank/DDBJ databases">
        <title>Analysis of two Campylobacter avium genomes and identification of a novel hippuricase gene.</title>
        <authorList>
            <person name="Miller W.G."/>
            <person name="Chapman M.H."/>
            <person name="Yee E."/>
            <person name="Revez J."/>
            <person name="Bono J.L."/>
            <person name="Rossi M."/>
        </authorList>
    </citation>
    <scope>NUCLEOTIDE SEQUENCE [LARGE SCALE GENOMIC DNA]</scope>
    <source>
        <strain evidence="11 12">LMG 24591</strain>
    </source>
</reference>
<keyword evidence="7 9" id="KW-0173">Coenzyme A biosynthesis</keyword>
<dbReference type="SUPFAM" id="SSF52374">
    <property type="entry name" value="Nucleotidylyl transferase"/>
    <property type="match status" value="1"/>
</dbReference>
<proteinExistence type="inferred from homology"/>
<dbReference type="Pfam" id="PF01467">
    <property type="entry name" value="CTP_transf_like"/>
    <property type="match status" value="1"/>
</dbReference>
<dbReference type="KEGG" id="cavi:CAV_1049"/>
<dbReference type="GO" id="GO:0005524">
    <property type="term" value="F:ATP binding"/>
    <property type="evidence" value="ECO:0007669"/>
    <property type="project" value="UniProtKB-KW"/>
</dbReference>
<dbReference type="HAMAP" id="MF_00151">
    <property type="entry name" value="PPAT_bact"/>
    <property type="match status" value="1"/>
</dbReference>
<comment type="subcellular location">
    <subcellularLocation>
        <location evidence="9">Cytoplasm</location>
    </subcellularLocation>
</comment>
<evidence type="ECO:0000259" key="10">
    <source>
        <dbReference type="Pfam" id="PF01467"/>
    </source>
</evidence>
<keyword evidence="4 9" id="KW-0547">Nucleotide-binding</keyword>
<comment type="subunit">
    <text evidence="9">Homohexamer.</text>
</comment>
<evidence type="ECO:0000256" key="1">
    <source>
        <dbReference type="ARBA" id="ARBA00022490"/>
    </source>
</evidence>
<dbReference type="NCBIfam" id="TIGR00125">
    <property type="entry name" value="cyt_tran_rel"/>
    <property type="match status" value="1"/>
</dbReference>
<dbReference type="InterPro" id="IPR014729">
    <property type="entry name" value="Rossmann-like_a/b/a_fold"/>
</dbReference>